<proteinExistence type="inferred from homology"/>
<evidence type="ECO:0000256" key="4">
    <source>
        <dbReference type="ARBA" id="ARBA00022806"/>
    </source>
</evidence>
<evidence type="ECO:0000259" key="7">
    <source>
        <dbReference type="Pfam" id="PF13087"/>
    </source>
</evidence>
<keyword evidence="5" id="KW-0067">ATP-binding</keyword>
<dbReference type="InterPro" id="IPR041677">
    <property type="entry name" value="DNA2/NAM7_AAA_11"/>
</dbReference>
<dbReference type="SUPFAM" id="SSF52540">
    <property type="entry name" value="P-loop containing nucleoside triphosphate hydrolases"/>
    <property type="match status" value="1"/>
</dbReference>
<keyword evidence="4" id="KW-0347">Helicase</keyword>
<gene>
    <name evidence="8" type="ORF">PFISCL1PPCAC_5571</name>
</gene>
<name>A0AAV5V8P2_9BILA</name>
<dbReference type="Pfam" id="PF13087">
    <property type="entry name" value="AAA_12"/>
    <property type="match status" value="1"/>
</dbReference>
<dbReference type="InterPro" id="IPR041679">
    <property type="entry name" value="DNA2/NAM7-like_C"/>
</dbReference>
<evidence type="ECO:0000256" key="1">
    <source>
        <dbReference type="ARBA" id="ARBA00007913"/>
    </source>
</evidence>
<organism evidence="8 9">
    <name type="scientific">Pristionchus fissidentatus</name>
    <dbReference type="NCBI Taxonomy" id="1538716"/>
    <lineage>
        <taxon>Eukaryota</taxon>
        <taxon>Metazoa</taxon>
        <taxon>Ecdysozoa</taxon>
        <taxon>Nematoda</taxon>
        <taxon>Chromadorea</taxon>
        <taxon>Rhabditida</taxon>
        <taxon>Rhabditina</taxon>
        <taxon>Diplogasteromorpha</taxon>
        <taxon>Diplogasteroidea</taxon>
        <taxon>Neodiplogasteridae</taxon>
        <taxon>Pristionchus</taxon>
    </lineage>
</organism>
<sequence>DARLHPNCTDSFDDFVYIVGRSRGENGELAVTNWAEDLIRLRGHRFIDGCDRKADCIYSSSLVDTSSAWIYPVEPPKNRVEYAQLTSKIRSSSRYEGTFATEIRPLAEADSNRIIDRLKDFDNFSRDPEDAEKFLARLFELGIRYRLAVTPPEIQSVQILSTDPVRLMTYSIKSRIDAITLLFDDEKIRVEVNDIKRVKGREYHTTITCRSNSQLIKALGKRGDRVDWCDALIHSNQGNILIKHLQKISEDFDGFEDDEAYEKFSAPITTSCQPSLLSSLYGNSSTSSITFPSSHFFEIRKADGKLLKLNERQSKALAIYHHIRQPAYCILSPPGSGKTTVAAAMAASFIDLSPNESKGVQLLLAVQNVAVDNLSESLSTFDDGYLKAYHMKGLTRIDPHSSTPYDIFEELPNYERWMVKADERDIAKVTSYLFDVNPRWISAQNDPQSKLSRKEREELKREWNSAMKAAKSALEKYLEPDIILSTVDLILYRLIGSYHTSGLRGQLWNVDRIIIDEASLLTESAFYCLIRAFPTAKFALIGDDQQLAPFMFDEGILGHELAARSALSVALKKENIPVINLIEVYRAPQSLVQPYNRLSYDGKLESRKIDAIAPLTSAGLVNSGRPQLLFINVRGDSQKGYNSHHNPQELNALIRLLRKFPANSKNDIMIISLYKEQKRRVEREVGTDYEVLTVDSSQGKEKPIVIVLTTRSTQTSDMKFFCCKKRCTVAVSRQQRALIVFGSAPILYRNHPWSTVIGGKDFTRMEADQLGQPLQQLQQRPMQQLQQRPMQQLQ</sequence>
<keyword evidence="2" id="KW-0547">Nucleotide-binding</keyword>
<evidence type="ECO:0000256" key="3">
    <source>
        <dbReference type="ARBA" id="ARBA00022801"/>
    </source>
</evidence>
<evidence type="ECO:0000313" key="8">
    <source>
        <dbReference type="EMBL" id="GMT14274.1"/>
    </source>
</evidence>
<evidence type="ECO:0000256" key="2">
    <source>
        <dbReference type="ARBA" id="ARBA00022741"/>
    </source>
</evidence>
<dbReference type="InterPro" id="IPR047187">
    <property type="entry name" value="SF1_C_Upf1"/>
</dbReference>
<dbReference type="Gene3D" id="3.40.50.300">
    <property type="entry name" value="P-loop containing nucleotide triphosphate hydrolases"/>
    <property type="match status" value="2"/>
</dbReference>
<dbReference type="AlphaFoldDB" id="A0AAV5V8P2"/>
<dbReference type="PANTHER" id="PTHR43788">
    <property type="entry name" value="DNA2/NAM7 HELICASE FAMILY MEMBER"/>
    <property type="match status" value="1"/>
</dbReference>
<dbReference type="Proteomes" id="UP001432322">
    <property type="component" value="Unassembled WGS sequence"/>
</dbReference>
<evidence type="ECO:0000313" key="9">
    <source>
        <dbReference type="Proteomes" id="UP001432322"/>
    </source>
</evidence>
<dbReference type="InterPro" id="IPR027417">
    <property type="entry name" value="P-loop_NTPase"/>
</dbReference>
<feature type="non-terminal residue" evidence="8">
    <location>
        <position position="794"/>
    </location>
</feature>
<evidence type="ECO:0000256" key="5">
    <source>
        <dbReference type="ARBA" id="ARBA00022840"/>
    </source>
</evidence>
<feature type="domain" description="DNA2/NAM7 helicase-like C-terminal" evidence="7">
    <location>
        <begin position="564"/>
        <end position="744"/>
    </location>
</feature>
<dbReference type="GO" id="GO:0005524">
    <property type="term" value="F:ATP binding"/>
    <property type="evidence" value="ECO:0007669"/>
    <property type="project" value="UniProtKB-KW"/>
</dbReference>
<comment type="similarity">
    <text evidence="1">Belongs to the DNA2/NAM7 helicase family.</text>
</comment>
<dbReference type="Pfam" id="PF13086">
    <property type="entry name" value="AAA_11"/>
    <property type="match status" value="1"/>
</dbReference>
<dbReference type="GO" id="GO:0043139">
    <property type="term" value="F:5'-3' DNA helicase activity"/>
    <property type="evidence" value="ECO:0007669"/>
    <property type="project" value="TreeGrafter"/>
</dbReference>
<evidence type="ECO:0008006" key="10">
    <source>
        <dbReference type="Google" id="ProtNLM"/>
    </source>
</evidence>
<dbReference type="EMBL" id="BTSY01000002">
    <property type="protein sequence ID" value="GMT14274.1"/>
    <property type="molecule type" value="Genomic_DNA"/>
</dbReference>
<dbReference type="CDD" id="cd18808">
    <property type="entry name" value="SF1_C_Upf1"/>
    <property type="match status" value="1"/>
</dbReference>
<dbReference type="GO" id="GO:0016787">
    <property type="term" value="F:hydrolase activity"/>
    <property type="evidence" value="ECO:0007669"/>
    <property type="project" value="UniProtKB-KW"/>
</dbReference>
<keyword evidence="9" id="KW-1185">Reference proteome</keyword>
<reference evidence="8" key="1">
    <citation type="submission" date="2023-10" db="EMBL/GenBank/DDBJ databases">
        <title>Genome assembly of Pristionchus species.</title>
        <authorList>
            <person name="Yoshida K."/>
            <person name="Sommer R.J."/>
        </authorList>
    </citation>
    <scope>NUCLEOTIDE SEQUENCE</scope>
    <source>
        <strain evidence="8">RS5133</strain>
    </source>
</reference>
<dbReference type="PANTHER" id="PTHR43788:SF16">
    <property type="entry name" value="HELICASE WITH ZINC FINGER 2"/>
    <property type="match status" value="1"/>
</dbReference>
<dbReference type="InterPro" id="IPR050534">
    <property type="entry name" value="Coronavir_polyprotein_1ab"/>
</dbReference>
<comment type="caution">
    <text evidence="8">The sequence shown here is derived from an EMBL/GenBank/DDBJ whole genome shotgun (WGS) entry which is preliminary data.</text>
</comment>
<feature type="domain" description="DNA2/NAM7 helicase helicase" evidence="6">
    <location>
        <begin position="309"/>
        <end position="552"/>
    </location>
</feature>
<feature type="non-terminal residue" evidence="8">
    <location>
        <position position="1"/>
    </location>
</feature>
<evidence type="ECO:0000259" key="6">
    <source>
        <dbReference type="Pfam" id="PF13086"/>
    </source>
</evidence>
<accession>A0AAV5V8P2</accession>
<keyword evidence="3" id="KW-0378">Hydrolase</keyword>
<protein>
    <recommendedName>
        <fullName evidence="10">DNA2/NAM7 helicase-like C-terminal domain-containing protein</fullName>
    </recommendedName>
</protein>